<dbReference type="OMA" id="VDSSTMW"/>
<gene>
    <name evidence="11" type="primary">snp27</name>
    <name evidence="10" type="ORF">SJAG_03369</name>
</gene>
<evidence type="ECO:0000256" key="8">
    <source>
        <dbReference type="SAM" id="MobiDB-lite"/>
    </source>
</evidence>
<comment type="subcellular location">
    <subcellularLocation>
        <location evidence="2">Nucleus</location>
    </subcellularLocation>
</comment>
<proteinExistence type="inferred from homology"/>
<reference evidence="10 12" key="1">
    <citation type="journal article" date="2011" name="Science">
        <title>Comparative functional genomics of the fission yeasts.</title>
        <authorList>
            <person name="Rhind N."/>
            <person name="Chen Z."/>
            <person name="Yassour M."/>
            <person name="Thompson D.A."/>
            <person name="Haas B.J."/>
            <person name="Habib N."/>
            <person name="Wapinski I."/>
            <person name="Roy S."/>
            <person name="Lin M.F."/>
            <person name="Heiman D.I."/>
            <person name="Young S.K."/>
            <person name="Furuya K."/>
            <person name="Guo Y."/>
            <person name="Pidoux A."/>
            <person name="Chen H.M."/>
            <person name="Robbertse B."/>
            <person name="Goldberg J.M."/>
            <person name="Aoki K."/>
            <person name="Bayne E.H."/>
            <person name="Berlin A.M."/>
            <person name="Desjardins C.A."/>
            <person name="Dobbs E."/>
            <person name="Dukaj L."/>
            <person name="Fan L."/>
            <person name="FitzGerald M.G."/>
            <person name="French C."/>
            <person name="Gujja S."/>
            <person name="Hansen K."/>
            <person name="Keifenheim D."/>
            <person name="Levin J.Z."/>
            <person name="Mosher R.A."/>
            <person name="Mueller C.A."/>
            <person name="Pfiffner J."/>
            <person name="Priest M."/>
            <person name="Russ C."/>
            <person name="Smialowska A."/>
            <person name="Swoboda P."/>
            <person name="Sykes S.M."/>
            <person name="Vaughn M."/>
            <person name="Vengrova S."/>
            <person name="Yoder R."/>
            <person name="Zeng Q."/>
            <person name="Allshire R."/>
            <person name="Baulcombe D."/>
            <person name="Birren B.W."/>
            <person name="Brown W."/>
            <person name="Ekwall K."/>
            <person name="Kellis M."/>
            <person name="Leatherwood J."/>
            <person name="Levin H."/>
            <person name="Margalit H."/>
            <person name="Martienssen R."/>
            <person name="Nieduszynski C.A."/>
            <person name="Spatafora J.W."/>
            <person name="Friedman N."/>
            <person name="Dalgaard J.Z."/>
            <person name="Baumann P."/>
            <person name="Niki H."/>
            <person name="Regev A."/>
            <person name="Nusbaum C."/>
        </authorList>
    </citation>
    <scope>NUCLEOTIDE SEQUENCE [LARGE SCALE GENOMIC DNA]</scope>
    <source>
        <strain evidence="12">yFS275 / FY16936</strain>
    </source>
</reference>
<evidence type="ECO:0000313" key="10">
    <source>
        <dbReference type="EMBL" id="EEB08228.1"/>
    </source>
</evidence>
<name>B6K421_SCHJY</name>
<dbReference type="InterPro" id="IPR013957">
    <property type="entry name" value="SNRNP27"/>
</dbReference>
<feature type="compositionally biased region" description="Basic and acidic residues" evidence="8">
    <location>
        <begin position="130"/>
        <end position="142"/>
    </location>
</feature>
<keyword evidence="12" id="KW-1185">Reference proteome</keyword>
<evidence type="ECO:0000256" key="6">
    <source>
        <dbReference type="ARBA" id="ARBA00023187"/>
    </source>
</evidence>
<accession>B6K421</accession>
<dbReference type="EMBL" id="KE651167">
    <property type="protein sequence ID" value="EEB08228.1"/>
    <property type="molecule type" value="Genomic_DNA"/>
</dbReference>
<feature type="compositionally biased region" description="Basic and acidic residues" evidence="8">
    <location>
        <begin position="76"/>
        <end position="102"/>
    </location>
</feature>
<dbReference type="PANTHER" id="PTHR31077:SF1">
    <property type="entry name" value="U4_U6.U5 SMALL NUCLEAR RIBONUCLEOPROTEIN 27 KDA PROTEIN"/>
    <property type="match status" value="1"/>
</dbReference>
<evidence type="ECO:0000256" key="4">
    <source>
        <dbReference type="ARBA" id="ARBA00011825"/>
    </source>
</evidence>
<feature type="compositionally biased region" description="Basic and acidic residues" evidence="8">
    <location>
        <begin position="1"/>
        <end position="21"/>
    </location>
</feature>
<dbReference type="GO" id="GO:0006397">
    <property type="term" value="P:mRNA processing"/>
    <property type="evidence" value="ECO:0007669"/>
    <property type="project" value="UniProtKB-KW"/>
</dbReference>
<dbReference type="PANTHER" id="PTHR31077">
    <property type="entry name" value="U4/U6.U5 SMALL NUCLEAR RIBONUCLEOPROTEIN 27 KDA PROTEIN"/>
    <property type="match status" value="1"/>
</dbReference>
<keyword evidence="7" id="KW-0539">Nucleus</keyword>
<evidence type="ECO:0000313" key="12">
    <source>
        <dbReference type="Proteomes" id="UP000001744"/>
    </source>
</evidence>
<feature type="region of interest" description="Disordered" evidence="8">
    <location>
        <begin position="1"/>
        <end position="171"/>
    </location>
</feature>
<feature type="domain" description="U4/U6.U5 small nuclear ribonucleoprotein 27kDa protein" evidence="9">
    <location>
        <begin position="169"/>
        <end position="220"/>
    </location>
</feature>
<evidence type="ECO:0000256" key="1">
    <source>
        <dbReference type="ARBA" id="ARBA00003632"/>
    </source>
</evidence>
<dbReference type="HOGENOM" id="CLU_1251311_0_0_1"/>
<dbReference type="GeneID" id="7050091"/>
<dbReference type="Pfam" id="PF08648">
    <property type="entry name" value="SNRNP27"/>
    <property type="match status" value="1"/>
</dbReference>
<dbReference type="STRING" id="402676.B6K421"/>
<evidence type="ECO:0000256" key="2">
    <source>
        <dbReference type="ARBA" id="ARBA00004123"/>
    </source>
</evidence>
<dbReference type="JaponicusDB" id="SJAG_03369">
    <property type="gene designation" value="snp27"/>
</dbReference>
<evidence type="ECO:0000313" key="11">
    <source>
        <dbReference type="JaponicusDB" id="SJAG_03369"/>
    </source>
</evidence>
<sequence length="221" mass="26374">MSEQMESGRPRESRVPERETARNGYRSQQNPDRNWHRESGYMRKRDWHDNRTKNDTDEKNRFNDEHRYHRNSPPRRSYERSSGRRRERDWSREGEREHDRNHSSSPRRHRRSNHDTEPPRLNKKNVIPDVHQEPKRNDKPPEIETAAQPINNQPSDNKNEETSLTPSDELEDVSAIMGFTSFGTTAGKKHGDIGAVFKQKKTKYRQYMNREGGFNRPLDRE</sequence>
<keyword evidence="6" id="KW-0508">mRNA splicing</keyword>
<feature type="compositionally biased region" description="Basic and acidic residues" evidence="8">
    <location>
        <begin position="33"/>
        <end position="67"/>
    </location>
</feature>
<dbReference type="AlphaFoldDB" id="B6K421"/>
<dbReference type="OrthoDB" id="21368at2759"/>
<protein>
    <submittedName>
        <fullName evidence="10">U4/U6 X U5 tri-snRNP complex subunit</fullName>
    </submittedName>
</protein>
<evidence type="ECO:0000259" key="9">
    <source>
        <dbReference type="Pfam" id="PF08648"/>
    </source>
</evidence>
<comment type="function">
    <text evidence="1">May play a role in mRNA splicing.</text>
</comment>
<dbReference type="VEuPathDB" id="FungiDB:SJAG_03369"/>
<organism evidence="10 12">
    <name type="scientific">Schizosaccharomyces japonicus (strain yFS275 / FY16936)</name>
    <name type="common">Fission yeast</name>
    <dbReference type="NCBI Taxonomy" id="402676"/>
    <lineage>
        <taxon>Eukaryota</taxon>
        <taxon>Fungi</taxon>
        <taxon>Dikarya</taxon>
        <taxon>Ascomycota</taxon>
        <taxon>Taphrinomycotina</taxon>
        <taxon>Schizosaccharomycetes</taxon>
        <taxon>Schizosaccharomycetales</taxon>
        <taxon>Schizosaccharomycetaceae</taxon>
        <taxon>Schizosaccharomyces</taxon>
    </lineage>
</organism>
<dbReference type="Proteomes" id="UP000001744">
    <property type="component" value="Unassembled WGS sequence"/>
</dbReference>
<dbReference type="eggNOG" id="KOG3263">
    <property type="taxonomic scope" value="Eukaryota"/>
</dbReference>
<dbReference type="GO" id="GO:0008380">
    <property type="term" value="P:RNA splicing"/>
    <property type="evidence" value="ECO:0007669"/>
    <property type="project" value="UniProtKB-KW"/>
</dbReference>
<comment type="similarity">
    <text evidence="3">Belongs to the SNUT3 family.</text>
</comment>
<feature type="compositionally biased region" description="Polar residues" evidence="8">
    <location>
        <begin position="148"/>
        <end position="166"/>
    </location>
</feature>
<comment type="subunit">
    <text evidence="4">Part of a tri-snRNP complex.</text>
</comment>
<dbReference type="GO" id="GO:0005634">
    <property type="term" value="C:nucleus"/>
    <property type="evidence" value="ECO:0007669"/>
    <property type="project" value="UniProtKB-SubCell"/>
</dbReference>
<evidence type="ECO:0000256" key="3">
    <source>
        <dbReference type="ARBA" id="ARBA00008218"/>
    </source>
</evidence>
<dbReference type="RefSeq" id="XP_002174521.1">
    <property type="nucleotide sequence ID" value="XM_002174485.2"/>
</dbReference>
<evidence type="ECO:0000256" key="7">
    <source>
        <dbReference type="ARBA" id="ARBA00023242"/>
    </source>
</evidence>
<evidence type="ECO:0000256" key="5">
    <source>
        <dbReference type="ARBA" id="ARBA00022664"/>
    </source>
</evidence>
<keyword evidence="5" id="KW-0507">mRNA processing</keyword>